<dbReference type="InterPro" id="IPR017441">
    <property type="entry name" value="Protein_kinase_ATP_BS"/>
</dbReference>
<feature type="binding site" evidence="1">
    <location>
        <position position="46"/>
    </location>
    <ligand>
        <name>ATP</name>
        <dbReference type="ChEBI" id="CHEBI:30616"/>
    </ligand>
</feature>
<dbReference type="GO" id="GO:0005524">
    <property type="term" value="F:ATP binding"/>
    <property type="evidence" value="ECO:0007669"/>
    <property type="project" value="UniProtKB-UniRule"/>
</dbReference>
<name>A0A3P9NMG6_POERE</name>
<dbReference type="Gene3D" id="3.30.200.20">
    <property type="entry name" value="Phosphorylase Kinase, domain 1"/>
    <property type="match status" value="1"/>
</dbReference>
<dbReference type="Proteomes" id="UP000242638">
    <property type="component" value="Unassembled WGS sequence"/>
</dbReference>
<keyword evidence="3" id="KW-1185">Reference proteome</keyword>
<keyword evidence="1" id="KW-0547">Nucleotide-binding</keyword>
<dbReference type="STRING" id="8081.ENSPREP00000010734"/>
<sequence length="93" mass="10697">MADEQSTQSWTINRDDYELNEVIGSGATAVVQAAYCKPRKEKVAIKRINLEKCQTSMDELLVRHLRKQWDCVCSPASVLYQVKKDFIILYTTL</sequence>
<accession>A0A3P9NMG6</accession>
<keyword evidence="1" id="KW-0067">ATP-binding</keyword>
<evidence type="ECO:0000313" key="3">
    <source>
        <dbReference type="Proteomes" id="UP000242638"/>
    </source>
</evidence>
<evidence type="ECO:0000256" key="1">
    <source>
        <dbReference type="PROSITE-ProRule" id="PRU10141"/>
    </source>
</evidence>
<dbReference type="Bgee" id="ENSPREG00000007343">
    <property type="expression patterns" value="Expressed in caudal fin and 1 other cell type or tissue"/>
</dbReference>
<evidence type="ECO:0000313" key="2">
    <source>
        <dbReference type="Ensembl" id="ENSPREP00000010734.1"/>
    </source>
</evidence>
<dbReference type="PROSITE" id="PS00107">
    <property type="entry name" value="PROTEIN_KINASE_ATP"/>
    <property type="match status" value="1"/>
</dbReference>
<dbReference type="GeneTree" id="ENSGT00940000154621"/>
<dbReference type="InterPro" id="IPR011009">
    <property type="entry name" value="Kinase-like_dom_sf"/>
</dbReference>
<dbReference type="AlphaFoldDB" id="A0A3P9NMG6"/>
<evidence type="ECO:0008006" key="4">
    <source>
        <dbReference type="Google" id="ProtNLM"/>
    </source>
</evidence>
<reference evidence="2" key="2">
    <citation type="submission" date="2025-08" db="UniProtKB">
        <authorList>
            <consortium name="Ensembl"/>
        </authorList>
    </citation>
    <scope>IDENTIFICATION</scope>
    <source>
        <strain evidence="2">Guanapo</strain>
    </source>
</reference>
<protein>
    <recommendedName>
        <fullName evidence="4">Protein kinase domain-containing protein</fullName>
    </recommendedName>
</protein>
<proteinExistence type="predicted"/>
<organism evidence="2 3">
    <name type="scientific">Poecilia reticulata</name>
    <name type="common">Guppy</name>
    <name type="synonym">Acanthophacelus reticulatus</name>
    <dbReference type="NCBI Taxonomy" id="8081"/>
    <lineage>
        <taxon>Eukaryota</taxon>
        <taxon>Metazoa</taxon>
        <taxon>Chordata</taxon>
        <taxon>Craniata</taxon>
        <taxon>Vertebrata</taxon>
        <taxon>Euteleostomi</taxon>
        <taxon>Actinopterygii</taxon>
        <taxon>Neopterygii</taxon>
        <taxon>Teleostei</taxon>
        <taxon>Neoteleostei</taxon>
        <taxon>Acanthomorphata</taxon>
        <taxon>Ovalentaria</taxon>
        <taxon>Atherinomorphae</taxon>
        <taxon>Cyprinodontiformes</taxon>
        <taxon>Poeciliidae</taxon>
        <taxon>Poeciliinae</taxon>
        <taxon>Poecilia</taxon>
    </lineage>
</organism>
<dbReference type="Ensembl" id="ENSPRET00000010860.1">
    <property type="protein sequence ID" value="ENSPREP00000010734.1"/>
    <property type="gene ID" value="ENSPREG00000007343.1"/>
</dbReference>
<reference evidence="3" key="1">
    <citation type="submission" date="2013-11" db="EMBL/GenBank/DDBJ databases">
        <title>The genomic landscape of the Guanapo guppy.</title>
        <authorList>
            <person name="Kuenstner A."/>
            <person name="Dreyer C."/>
        </authorList>
    </citation>
    <scope>NUCLEOTIDE SEQUENCE</scope>
    <source>
        <strain evidence="3">Guanapo</strain>
    </source>
</reference>
<dbReference type="SUPFAM" id="SSF56112">
    <property type="entry name" value="Protein kinase-like (PK-like)"/>
    <property type="match status" value="1"/>
</dbReference>
<reference evidence="2" key="3">
    <citation type="submission" date="2025-09" db="UniProtKB">
        <authorList>
            <consortium name="Ensembl"/>
        </authorList>
    </citation>
    <scope>IDENTIFICATION</scope>
    <source>
        <strain evidence="2">Guanapo</strain>
    </source>
</reference>